<dbReference type="InterPro" id="IPR020846">
    <property type="entry name" value="MFS_dom"/>
</dbReference>
<keyword evidence="6 7" id="KW-0472">Membrane</keyword>
<dbReference type="PRINTS" id="PR01035">
    <property type="entry name" value="TCRTETA"/>
</dbReference>
<feature type="transmembrane region" description="Helical" evidence="7">
    <location>
        <begin position="354"/>
        <end position="375"/>
    </location>
</feature>
<dbReference type="AlphaFoldDB" id="A0A7W8Z0A7"/>
<dbReference type="EMBL" id="JACHBR010000001">
    <property type="protein sequence ID" value="MBB5625031.1"/>
    <property type="molecule type" value="Genomic_DNA"/>
</dbReference>
<proteinExistence type="inferred from homology"/>
<dbReference type="InterPro" id="IPR005829">
    <property type="entry name" value="Sugar_transporter_CS"/>
</dbReference>
<evidence type="ECO:0000259" key="8">
    <source>
        <dbReference type="PROSITE" id="PS50850"/>
    </source>
</evidence>
<dbReference type="RefSeq" id="WP_184608312.1">
    <property type="nucleotide sequence ID" value="NZ_BOOS01000073.1"/>
</dbReference>
<evidence type="ECO:0000256" key="4">
    <source>
        <dbReference type="ARBA" id="ARBA00022692"/>
    </source>
</evidence>
<dbReference type="InterPro" id="IPR036259">
    <property type="entry name" value="MFS_trans_sf"/>
</dbReference>
<evidence type="ECO:0000256" key="1">
    <source>
        <dbReference type="ARBA" id="ARBA00004651"/>
    </source>
</evidence>
<reference evidence="9 10" key="1">
    <citation type="submission" date="2020-08" db="EMBL/GenBank/DDBJ databases">
        <title>Sequencing the genomes of 1000 actinobacteria strains.</title>
        <authorList>
            <person name="Klenk H.-P."/>
        </authorList>
    </citation>
    <scope>NUCLEOTIDE SEQUENCE [LARGE SCALE GENOMIC DNA]</scope>
    <source>
        <strain evidence="9 10">DSM 45790</strain>
    </source>
</reference>
<comment type="caution">
    <text evidence="9">The sequence shown here is derived from an EMBL/GenBank/DDBJ whole genome shotgun (WGS) entry which is preliminary data.</text>
</comment>
<dbReference type="SUPFAM" id="SSF103473">
    <property type="entry name" value="MFS general substrate transporter"/>
    <property type="match status" value="1"/>
</dbReference>
<keyword evidence="10" id="KW-1185">Reference proteome</keyword>
<evidence type="ECO:0000313" key="10">
    <source>
        <dbReference type="Proteomes" id="UP000588112"/>
    </source>
</evidence>
<dbReference type="Pfam" id="PF07690">
    <property type="entry name" value="MFS_1"/>
    <property type="match status" value="1"/>
</dbReference>
<dbReference type="Proteomes" id="UP000588112">
    <property type="component" value="Unassembled WGS sequence"/>
</dbReference>
<feature type="transmembrane region" description="Helical" evidence="7">
    <location>
        <begin position="21"/>
        <end position="43"/>
    </location>
</feature>
<protein>
    <submittedName>
        <fullName evidence="9">MFS family permease</fullName>
    </submittedName>
</protein>
<evidence type="ECO:0000256" key="3">
    <source>
        <dbReference type="ARBA" id="ARBA00022448"/>
    </source>
</evidence>
<feature type="transmembrane region" description="Helical" evidence="7">
    <location>
        <begin position="319"/>
        <end position="342"/>
    </location>
</feature>
<dbReference type="GO" id="GO:0022857">
    <property type="term" value="F:transmembrane transporter activity"/>
    <property type="evidence" value="ECO:0007669"/>
    <property type="project" value="InterPro"/>
</dbReference>
<dbReference type="PANTHER" id="PTHR23504">
    <property type="entry name" value="MAJOR FACILITATOR SUPERFAMILY DOMAIN-CONTAINING PROTEIN 10"/>
    <property type="match status" value="1"/>
</dbReference>
<dbReference type="Gene3D" id="1.20.1250.20">
    <property type="entry name" value="MFS general substrate transporter like domains"/>
    <property type="match status" value="1"/>
</dbReference>
<gene>
    <name evidence="9" type="ORF">BJ981_000730</name>
</gene>
<evidence type="ECO:0000256" key="6">
    <source>
        <dbReference type="ARBA" id="ARBA00023136"/>
    </source>
</evidence>
<dbReference type="PROSITE" id="PS00216">
    <property type="entry name" value="SUGAR_TRANSPORT_1"/>
    <property type="match status" value="1"/>
</dbReference>
<feature type="transmembrane region" description="Helical" evidence="7">
    <location>
        <begin position="381"/>
        <end position="402"/>
    </location>
</feature>
<feature type="transmembrane region" description="Helical" evidence="7">
    <location>
        <begin position="183"/>
        <end position="205"/>
    </location>
</feature>
<keyword evidence="5 7" id="KW-1133">Transmembrane helix</keyword>
<keyword evidence="3" id="KW-0813">Transport</keyword>
<comment type="similarity">
    <text evidence="2">Belongs to the major facilitator superfamily. TCR/Tet family.</text>
</comment>
<dbReference type="PANTHER" id="PTHR23504:SF15">
    <property type="entry name" value="MAJOR FACILITATOR SUPERFAMILY (MFS) PROFILE DOMAIN-CONTAINING PROTEIN"/>
    <property type="match status" value="1"/>
</dbReference>
<evidence type="ECO:0000256" key="2">
    <source>
        <dbReference type="ARBA" id="ARBA00007520"/>
    </source>
</evidence>
<dbReference type="PROSITE" id="PS50850">
    <property type="entry name" value="MFS"/>
    <property type="match status" value="1"/>
</dbReference>
<organism evidence="9 10">
    <name type="scientific">Sphaerisporangium krabiense</name>
    <dbReference type="NCBI Taxonomy" id="763782"/>
    <lineage>
        <taxon>Bacteria</taxon>
        <taxon>Bacillati</taxon>
        <taxon>Actinomycetota</taxon>
        <taxon>Actinomycetes</taxon>
        <taxon>Streptosporangiales</taxon>
        <taxon>Streptosporangiaceae</taxon>
        <taxon>Sphaerisporangium</taxon>
    </lineage>
</organism>
<dbReference type="InterPro" id="IPR011701">
    <property type="entry name" value="MFS"/>
</dbReference>
<feature type="domain" description="Major facilitator superfamily (MFS) profile" evidence="8">
    <location>
        <begin position="25"/>
        <end position="406"/>
    </location>
</feature>
<comment type="subcellular location">
    <subcellularLocation>
        <location evidence="1">Cell membrane</location>
        <topology evidence="1">Multi-pass membrane protein</topology>
    </subcellularLocation>
</comment>
<evidence type="ECO:0000256" key="5">
    <source>
        <dbReference type="ARBA" id="ARBA00022989"/>
    </source>
</evidence>
<feature type="transmembrane region" description="Helical" evidence="7">
    <location>
        <begin position="265"/>
        <end position="284"/>
    </location>
</feature>
<feature type="transmembrane region" description="Helical" evidence="7">
    <location>
        <begin position="96"/>
        <end position="116"/>
    </location>
</feature>
<name>A0A7W8Z0A7_9ACTN</name>
<feature type="transmembrane region" description="Helical" evidence="7">
    <location>
        <begin position="63"/>
        <end position="84"/>
    </location>
</feature>
<evidence type="ECO:0000256" key="7">
    <source>
        <dbReference type="SAM" id="Phobius"/>
    </source>
</evidence>
<accession>A0A7W8Z0A7</accession>
<dbReference type="GO" id="GO:0005886">
    <property type="term" value="C:plasma membrane"/>
    <property type="evidence" value="ECO:0007669"/>
    <property type="project" value="UniProtKB-SubCell"/>
</dbReference>
<keyword evidence="4 7" id="KW-0812">Transmembrane</keyword>
<feature type="transmembrane region" description="Helical" evidence="7">
    <location>
        <begin position="296"/>
        <end position="313"/>
    </location>
</feature>
<feature type="transmembrane region" description="Helical" evidence="7">
    <location>
        <begin position="226"/>
        <end position="245"/>
    </location>
</feature>
<dbReference type="InterPro" id="IPR001958">
    <property type="entry name" value="Tet-R_TetA/multi-R_MdtG-like"/>
</dbReference>
<evidence type="ECO:0000313" key="9">
    <source>
        <dbReference type="EMBL" id="MBB5625031.1"/>
    </source>
</evidence>
<sequence length="419" mass="45015">MRYLRRKVSKERSAEKTMTPALWSVIVVTLLGYVGTAMPYPVFAPLFLGTDSAIARSGVLSPTMLFALLVAVYPLGTLIGSFYLGQLSDRVGRRKVILSTLIVGVFTNALAGYAILAENYGLLFLARFLTGVCEGNISVARAVVADLDLGAGKAVAFGYLSSAGYAGYLTGPLLGGFLSHLHFATPFFLAAGLCVLAAVACRASMPETRFRVEETPRRGSVSIWRAPGLVVALAIQFFITFTINIYHEFFPALMVEKWNATPEQIGYATIVATATMITLSVVGMRPILRRWNTGQLYFCSMLMLGFSIALFVVPDRLLALYPVFVVFGVSLAIFNSSSNAWLSDAYAYVEQGRLMGVIASMFFLSNIAAAMLGGVIADRSIALLMVLGGIIAVTAGLTFRVARSYRGVSGSGADQTVIE</sequence>